<dbReference type="GO" id="GO:0022857">
    <property type="term" value="F:transmembrane transporter activity"/>
    <property type="evidence" value="ECO:0007669"/>
    <property type="project" value="UniProtKB-UniRule"/>
</dbReference>
<dbReference type="InterPro" id="IPR004681">
    <property type="entry name" value="TRAP_DctM"/>
</dbReference>
<dbReference type="GO" id="GO:0005886">
    <property type="term" value="C:plasma membrane"/>
    <property type="evidence" value="ECO:0007669"/>
    <property type="project" value="UniProtKB-SubCell"/>
</dbReference>
<evidence type="ECO:0000256" key="6">
    <source>
        <dbReference type="ARBA" id="ARBA00023136"/>
    </source>
</evidence>
<dbReference type="PANTHER" id="PTHR33362">
    <property type="entry name" value="SIALIC ACID TRAP TRANSPORTER PERMEASE PROTEIN SIAT-RELATED"/>
    <property type="match status" value="1"/>
</dbReference>
<reference evidence="9 10" key="1">
    <citation type="submission" date="2012-09" db="EMBL/GenBank/DDBJ databases">
        <title>Celeribacter baekdonensis B30 Genome Sequencing.</title>
        <authorList>
            <person name="Wang W."/>
        </authorList>
    </citation>
    <scope>NUCLEOTIDE SEQUENCE [LARGE SCALE GENOMIC DNA]</scope>
    <source>
        <strain evidence="9 10">B30</strain>
    </source>
</reference>
<comment type="similarity">
    <text evidence="7">Belongs to the TRAP transporter large permease family.</text>
</comment>
<dbReference type="Proteomes" id="UP000006762">
    <property type="component" value="Unassembled WGS sequence"/>
</dbReference>
<comment type="function">
    <text evidence="7">Part of the tripartite ATP-independent periplasmic (TRAP) transport system.</text>
</comment>
<evidence type="ECO:0000313" key="9">
    <source>
        <dbReference type="EMBL" id="EKE69295.1"/>
    </source>
</evidence>
<protein>
    <recommendedName>
        <fullName evidence="7">TRAP transporter large permease protein</fullName>
    </recommendedName>
</protein>
<feature type="transmembrane region" description="Helical" evidence="7">
    <location>
        <begin position="24"/>
        <end position="46"/>
    </location>
</feature>
<evidence type="ECO:0000256" key="1">
    <source>
        <dbReference type="ARBA" id="ARBA00004429"/>
    </source>
</evidence>
<dbReference type="Pfam" id="PF06808">
    <property type="entry name" value="DctM"/>
    <property type="match status" value="1"/>
</dbReference>
<evidence type="ECO:0000256" key="4">
    <source>
        <dbReference type="ARBA" id="ARBA00022692"/>
    </source>
</evidence>
<feature type="transmembrane region" description="Helical" evidence="7">
    <location>
        <begin position="377"/>
        <end position="402"/>
    </location>
</feature>
<feature type="transmembrane region" description="Helical" evidence="7">
    <location>
        <begin position="150"/>
        <end position="174"/>
    </location>
</feature>
<dbReference type="PIRSF" id="PIRSF006066">
    <property type="entry name" value="HI0050"/>
    <property type="match status" value="1"/>
</dbReference>
<dbReference type="EMBL" id="AMRK01000010">
    <property type="protein sequence ID" value="EKE69295.1"/>
    <property type="molecule type" value="Genomic_DNA"/>
</dbReference>
<name>K2JVR3_9RHOB</name>
<feature type="transmembrane region" description="Helical" evidence="7">
    <location>
        <begin position="105"/>
        <end position="138"/>
    </location>
</feature>
<dbReference type="eggNOG" id="COG4664">
    <property type="taxonomic scope" value="Bacteria"/>
</dbReference>
<dbReference type="InterPro" id="IPR010656">
    <property type="entry name" value="DctM"/>
</dbReference>
<feature type="transmembrane region" description="Helical" evidence="7">
    <location>
        <begin position="186"/>
        <end position="210"/>
    </location>
</feature>
<comment type="subunit">
    <text evidence="7">The complex comprises the extracytoplasmic solute receptor protein and the two transmembrane proteins.</text>
</comment>
<gene>
    <name evidence="9" type="ORF">B30_16043</name>
</gene>
<feature type="transmembrane region" description="Helical" evidence="7">
    <location>
        <begin position="231"/>
        <end position="256"/>
    </location>
</feature>
<sequence>MDILFVFLLFASFMVVMFSGFPIAFVLGGVAVLFAALGTLLDAFSVDADMASLRMIGFVANRIFDTLSSYSLIPISMFVFMGMMLDKSGVAERLLTRMHQVLRVVPGGMAVSVVLIGVVLAASTGIIGASVVLLATIAMPAMRGAGYDDRLGLGVVGATGCLGILIPPSIMLIVMGDQLQIPVGDLFRGAMVPGLLLALAYVAYAVFVALRYPDRAPAKPIEPGRELREVVLDLIGSLVAPLLLVIAVLGSIVFGIATPTEASGVGAAGATLIALMSKRLTWSGFREVCESTGTTTAFLFALIFGASCFSVVLRGYGGDELIENALHAIPLPPTGTLILILFIVFLLGFFLDWMEIILIVAPLVLPVLTALGHDPAWVAILMAICLQTSFLTPPVGMALFYLKNAVPDVEITHIYRAVLPFVAMQIGILVLTLLVPKLALW</sequence>
<evidence type="ECO:0000259" key="8">
    <source>
        <dbReference type="Pfam" id="PF06808"/>
    </source>
</evidence>
<keyword evidence="10" id="KW-1185">Reference proteome</keyword>
<keyword evidence="4 7" id="KW-0812">Transmembrane</keyword>
<keyword evidence="6 7" id="KW-0472">Membrane</keyword>
<feature type="domain" description="TRAP C4-dicarboxylate transport system permease DctM subunit" evidence="8">
    <location>
        <begin position="10"/>
        <end position="438"/>
    </location>
</feature>
<keyword evidence="2" id="KW-1003">Cell membrane</keyword>
<dbReference type="AlphaFoldDB" id="K2JVR3"/>
<evidence type="ECO:0000256" key="2">
    <source>
        <dbReference type="ARBA" id="ARBA00022475"/>
    </source>
</evidence>
<feature type="transmembrane region" description="Helical" evidence="7">
    <location>
        <begin position="337"/>
        <end position="365"/>
    </location>
</feature>
<feature type="transmembrane region" description="Helical" evidence="7">
    <location>
        <begin position="414"/>
        <end position="435"/>
    </location>
</feature>
<dbReference type="OrthoDB" id="7339120at2"/>
<feature type="transmembrane region" description="Helical" evidence="7">
    <location>
        <begin position="297"/>
        <end position="317"/>
    </location>
</feature>
<dbReference type="PATRIC" id="fig|1208323.3.peg.3321"/>
<dbReference type="RefSeq" id="WP_009573197.1">
    <property type="nucleotide sequence ID" value="NZ_AMRK01000010.1"/>
</dbReference>
<proteinExistence type="inferred from homology"/>
<evidence type="ECO:0000313" key="10">
    <source>
        <dbReference type="Proteomes" id="UP000006762"/>
    </source>
</evidence>
<evidence type="ECO:0000256" key="3">
    <source>
        <dbReference type="ARBA" id="ARBA00022519"/>
    </source>
</evidence>
<dbReference type="STRING" id="1208323.B30_16043"/>
<accession>K2JVR3</accession>
<keyword evidence="5 7" id="KW-1133">Transmembrane helix</keyword>
<feature type="transmembrane region" description="Helical" evidence="7">
    <location>
        <begin position="262"/>
        <end position="277"/>
    </location>
</feature>
<dbReference type="NCBIfam" id="TIGR00786">
    <property type="entry name" value="dctM"/>
    <property type="match status" value="1"/>
</dbReference>
<keyword evidence="7" id="KW-0813">Transport</keyword>
<comment type="caution">
    <text evidence="9">The sequence shown here is derived from an EMBL/GenBank/DDBJ whole genome shotgun (WGS) entry which is preliminary data.</text>
</comment>
<comment type="subcellular location">
    <subcellularLocation>
        <location evidence="1 7">Cell inner membrane</location>
        <topology evidence="1 7">Multi-pass membrane protein</topology>
    </subcellularLocation>
</comment>
<evidence type="ECO:0000256" key="5">
    <source>
        <dbReference type="ARBA" id="ARBA00022989"/>
    </source>
</evidence>
<organism evidence="9 10">
    <name type="scientific">Celeribacter baekdonensis B30</name>
    <dbReference type="NCBI Taxonomy" id="1208323"/>
    <lineage>
        <taxon>Bacteria</taxon>
        <taxon>Pseudomonadati</taxon>
        <taxon>Pseudomonadota</taxon>
        <taxon>Alphaproteobacteria</taxon>
        <taxon>Rhodobacterales</taxon>
        <taxon>Roseobacteraceae</taxon>
        <taxon>Celeribacter</taxon>
    </lineage>
</organism>
<dbReference type="PANTHER" id="PTHR33362:SF7">
    <property type="entry name" value="SLL1103 PROTEIN"/>
    <property type="match status" value="1"/>
</dbReference>
<feature type="transmembrane region" description="Helical" evidence="7">
    <location>
        <begin position="67"/>
        <end position="85"/>
    </location>
</feature>
<evidence type="ECO:0000256" key="7">
    <source>
        <dbReference type="RuleBase" id="RU369079"/>
    </source>
</evidence>
<keyword evidence="3 7" id="KW-0997">Cell inner membrane</keyword>